<keyword evidence="1" id="KW-0343">GTPase activation</keyword>
<dbReference type="InterPro" id="IPR032675">
    <property type="entry name" value="LRR_dom_sf"/>
</dbReference>
<dbReference type="Gene3D" id="3.80.10.10">
    <property type="entry name" value="Ribonuclease Inhibitor"/>
    <property type="match status" value="1"/>
</dbReference>
<gene>
    <name evidence="5" type="ORF">PTSG_04445</name>
</gene>
<evidence type="ECO:0000256" key="1">
    <source>
        <dbReference type="ARBA" id="ARBA00022468"/>
    </source>
</evidence>
<protein>
    <submittedName>
        <fullName evidence="5">Uncharacterized protein</fullName>
    </submittedName>
</protein>
<name>F2U8K9_SALR5</name>
<sequence>MCPAMGEMGRQAHLAKKHTTSTQPTQRQTSNLNTDKGIDTPPSHQLTMDQTLAKQLEASNLKDAAKKTVRDMATNGSNTHVILSGMNIDDAGVNVIAEALRHNDRITWLDLANNNITTAGVKALARVLLIHPRLTTLSLASNDVDDDGALCLADVLRKNPRLSIISLHHNRKITHRGREALRQVEASGSEVSLDIRGWHLTLLRRTSPLPCPNPTPSPSRRKMVD</sequence>
<keyword evidence="6" id="KW-1185">Reference proteome</keyword>
<keyword evidence="2" id="KW-0433">Leucine-rich repeat</keyword>
<dbReference type="SUPFAM" id="SSF52047">
    <property type="entry name" value="RNI-like"/>
    <property type="match status" value="1"/>
</dbReference>
<evidence type="ECO:0000313" key="5">
    <source>
        <dbReference type="EMBL" id="EGD72717.1"/>
    </source>
</evidence>
<dbReference type="GO" id="GO:0031267">
    <property type="term" value="F:small GTPase binding"/>
    <property type="evidence" value="ECO:0007669"/>
    <property type="project" value="TreeGrafter"/>
</dbReference>
<dbReference type="RefSeq" id="XP_004994540.1">
    <property type="nucleotide sequence ID" value="XM_004994483.1"/>
</dbReference>
<dbReference type="eggNOG" id="KOG4308">
    <property type="taxonomic scope" value="Eukaryota"/>
</dbReference>
<keyword evidence="3" id="KW-0677">Repeat</keyword>
<dbReference type="InterPro" id="IPR027038">
    <property type="entry name" value="RanGap"/>
</dbReference>
<dbReference type="SMART" id="SM00368">
    <property type="entry name" value="LRR_RI"/>
    <property type="match status" value="3"/>
</dbReference>
<dbReference type="AlphaFoldDB" id="F2U8K9"/>
<dbReference type="InterPro" id="IPR001611">
    <property type="entry name" value="Leu-rich_rpt"/>
</dbReference>
<dbReference type="GO" id="GO:0005634">
    <property type="term" value="C:nucleus"/>
    <property type="evidence" value="ECO:0007669"/>
    <property type="project" value="TreeGrafter"/>
</dbReference>
<dbReference type="OrthoDB" id="120976at2759"/>
<dbReference type="EMBL" id="GL832964">
    <property type="protein sequence ID" value="EGD72717.1"/>
    <property type="molecule type" value="Genomic_DNA"/>
</dbReference>
<dbReference type="GO" id="GO:0006913">
    <property type="term" value="P:nucleocytoplasmic transport"/>
    <property type="evidence" value="ECO:0007669"/>
    <property type="project" value="TreeGrafter"/>
</dbReference>
<evidence type="ECO:0000256" key="4">
    <source>
        <dbReference type="SAM" id="MobiDB-lite"/>
    </source>
</evidence>
<feature type="compositionally biased region" description="Low complexity" evidence="4">
    <location>
        <begin position="20"/>
        <end position="30"/>
    </location>
</feature>
<dbReference type="PANTHER" id="PTHR24113:SF12">
    <property type="entry name" value="RAN GTPASE-ACTIVATING PROTEIN 1"/>
    <property type="match status" value="1"/>
</dbReference>
<dbReference type="GO" id="GO:0005096">
    <property type="term" value="F:GTPase activator activity"/>
    <property type="evidence" value="ECO:0007669"/>
    <property type="project" value="UniProtKB-KW"/>
</dbReference>
<dbReference type="PANTHER" id="PTHR24113">
    <property type="entry name" value="RAN GTPASE-ACTIVATING PROTEIN 1"/>
    <property type="match status" value="1"/>
</dbReference>
<dbReference type="GO" id="GO:0005829">
    <property type="term" value="C:cytosol"/>
    <property type="evidence" value="ECO:0007669"/>
    <property type="project" value="TreeGrafter"/>
</dbReference>
<evidence type="ECO:0000313" key="6">
    <source>
        <dbReference type="Proteomes" id="UP000007799"/>
    </source>
</evidence>
<dbReference type="GeneID" id="16075121"/>
<evidence type="ECO:0000256" key="2">
    <source>
        <dbReference type="ARBA" id="ARBA00022614"/>
    </source>
</evidence>
<dbReference type="InParanoid" id="F2U8K9"/>
<proteinExistence type="predicted"/>
<organism evidence="6">
    <name type="scientific">Salpingoeca rosetta (strain ATCC 50818 / BSB-021)</name>
    <dbReference type="NCBI Taxonomy" id="946362"/>
    <lineage>
        <taxon>Eukaryota</taxon>
        <taxon>Choanoflagellata</taxon>
        <taxon>Craspedida</taxon>
        <taxon>Salpingoecidae</taxon>
        <taxon>Salpingoeca</taxon>
    </lineage>
</organism>
<dbReference type="Proteomes" id="UP000007799">
    <property type="component" value="Unassembled WGS sequence"/>
</dbReference>
<dbReference type="Pfam" id="PF13516">
    <property type="entry name" value="LRR_6"/>
    <property type="match status" value="2"/>
</dbReference>
<accession>F2U8K9</accession>
<dbReference type="KEGG" id="sre:PTSG_04445"/>
<feature type="region of interest" description="Disordered" evidence="4">
    <location>
        <begin position="1"/>
        <end position="45"/>
    </location>
</feature>
<reference evidence="5" key="1">
    <citation type="submission" date="2009-08" db="EMBL/GenBank/DDBJ databases">
        <title>Annotation of Salpingoeca rosetta.</title>
        <authorList>
            <consortium name="The Broad Institute Genome Sequencing Platform"/>
            <person name="Russ C."/>
            <person name="Cuomo C."/>
            <person name="Burger G."/>
            <person name="Gray M.W."/>
            <person name="Holland P.W.H."/>
            <person name="King N."/>
            <person name="Lang F.B.F."/>
            <person name="Roger A.J."/>
            <person name="Ruiz-Trillo I."/>
            <person name="Young S.K."/>
            <person name="Zeng Q."/>
            <person name="Gargeya S."/>
            <person name="Alvarado L."/>
            <person name="Berlin A."/>
            <person name="Chapman S.B."/>
            <person name="Chen Z."/>
            <person name="Freedman E."/>
            <person name="Gellesch M."/>
            <person name="Goldberg J."/>
            <person name="Griggs A."/>
            <person name="Gujja S."/>
            <person name="Heilman E."/>
            <person name="Heiman D."/>
            <person name="Howarth C."/>
            <person name="Mehta T."/>
            <person name="Neiman D."/>
            <person name="Pearson M."/>
            <person name="Roberts A."/>
            <person name="Saif S."/>
            <person name="Shea T."/>
            <person name="Shenoy N."/>
            <person name="Sisk P."/>
            <person name="Stolte C."/>
            <person name="Sykes S."/>
            <person name="White J."/>
            <person name="Yandava C."/>
            <person name="Haas B."/>
            <person name="Nusbaum C."/>
            <person name="Birren B."/>
        </authorList>
    </citation>
    <scope>NUCLEOTIDE SEQUENCE [LARGE SCALE GENOMIC DNA]</scope>
    <source>
        <strain evidence="5">ATCC 50818</strain>
    </source>
</reference>
<evidence type="ECO:0000256" key="3">
    <source>
        <dbReference type="ARBA" id="ARBA00022737"/>
    </source>
</evidence>
<dbReference type="GO" id="GO:0048471">
    <property type="term" value="C:perinuclear region of cytoplasm"/>
    <property type="evidence" value="ECO:0007669"/>
    <property type="project" value="TreeGrafter"/>
</dbReference>